<evidence type="ECO:0000313" key="16">
    <source>
        <dbReference type="Xenbase" id="XB-GENE-5841043"/>
    </source>
</evidence>
<dbReference type="SMART" id="SM00355">
    <property type="entry name" value="ZnF_C2H2"/>
    <property type="match status" value="8"/>
</dbReference>
<gene>
    <name evidence="12 13 15 16" type="primary">adnp2</name>
    <name evidence="15" type="synonym">znf508</name>
</gene>
<dbReference type="GO" id="GO:0003677">
    <property type="term" value="F:DNA binding"/>
    <property type="evidence" value="ECO:0007669"/>
    <property type="project" value="UniProtKB-KW"/>
</dbReference>
<keyword evidence="4" id="KW-0862">Zinc</keyword>
<dbReference type="PANTHER" id="PTHR15740:SF2">
    <property type="entry name" value="ACTIVITY-DEPENDENT NEUROPROTECTOR HOMEOBOX PROTEIN 2"/>
    <property type="match status" value="1"/>
</dbReference>
<reference evidence="13" key="4">
    <citation type="submission" date="2011-06" db="UniProtKB">
        <authorList>
            <consortium name="Ensembl"/>
        </authorList>
    </citation>
    <scope>IDENTIFICATION</scope>
</reference>
<evidence type="ECO:0000256" key="2">
    <source>
        <dbReference type="ARBA" id="ARBA00022737"/>
    </source>
</evidence>
<dbReference type="PROSITE" id="PS50157">
    <property type="entry name" value="ZINC_FINGER_C2H2_2"/>
    <property type="match status" value="1"/>
</dbReference>
<dbReference type="OrthoDB" id="10053955at2759"/>
<proteinExistence type="evidence at transcript level"/>
<dbReference type="eggNOG" id="ENOG502QU0M">
    <property type="taxonomic scope" value="Eukaryota"/>
</dbReference>
<dbReference type="PaxDb" id="8364-ENSXETP00000032415"/>
<dbReference type="Proteomes" id="UP000008143">
    <property type="component" value="Chromosome 6"/>
</dbReference>
<evidence type="ECO:0000256" key="6">
    <source>
        <dbReference type="ARBA" id="ARBA00023125"/>
    </source>
</evidence>
<dbReference type="AGR" id="Xenbase:XB-GENE-5841043"/>
<accession>F7E4R0</accession>
<dbReference type="GeneTree" id="ENSGT00530000063631"/>
<keyword evidence="5" id="KW-0805">Transcription regulation</keyword>
<dbReference type="HOGENOM" id="CLU_009119_1_0_1"/>
<dbReference type="PANTHER" id="PTHR15740">
    <property type="entry name" value="NEUROPROTECTIVE PEPTIDE-CONTAINING PROTEIN"/>
    <property type="match status" value="1"/>
</dbReference>
<dbReference type="Gene3D" id="3.30.160.60">
    <property type="entry name" value="Classic Zinc Finger"/>
    <property type="match status" value="2"/>
</dbReference>
<dbReference type="CDD" id="cd00086">
    <property type="entry name" value="homeodomain"/>
    <property type="match status" value="1"/>
</dbReference>
<evidence type="ECO:0000256" key="4">
    <source>
        <dbReference type="ARBA" id="ARBA00022833"/>
    </source>
</evidence>
<keyword evidence="6 12" id="KW-0238">DNA-binding</keyword>
<evidence type="ECO:0000256" key="5">
    <source>
        <dbReference type="ARBA" id="ARBA00023015"/>
    </source>
</evidence>
<dbReference type="AlphaFoldDB" id="F7E4R0"/>
<dbReference type="GO" id="GO:0010468">
    <property type="term" value="P:regulation of gene expression"/>
    <property type="evidence" value="ECO:0000318"/>
    <property type="project" value="GO_Central"/>
</dbReference>
<dbReference type="PROSITE" id="PS00028">
    <property type="entry name" value="ZINC_FINGER_C2H2_1"/>
    <property type="match status" value="1"/>
</dbReference>
<evidence type="ECO:0000256" key="9">
    <source>
        <dbReference type="ARBA" id="ARBA00023242"/>
    </source>
</evidence>
<accession>Q0P4U5</accession>
<dbReference type="OMA" id="MEVAHKQ"/>
<dbReference type="CTD" id="22850"/>
<dbReference type="GeneID" id="779933"/>
<keyword evidence="8" id="KW-0804">Transcription</keyword>
<sequence length="1003" mass="111635">MFQPPVNSLEKIRKARKRVKQILLQIGLESCRELLEEINSYNPGDKYFSSTSWEDVSLWEPNGRRNDYRSKTFCCSLCRFSTKLLSSFKSHLKRYHDDEKDQELMAACPSCPFTSQSKTVVKHMRIFHSSTRKTPSNSTRENVNLPRNHLTVKFSCTKCQYTDTLYYSMKKHVLMTHHEDLVVSYFGEKTDEDIANISLNSTISFFKLQPVDKFYCKICNSTASSNDALVYHILTSEKHRDLEQKLRADILETSKERSRKMLTKPMQTDFFPKKPVLAPRSNAPLAINHTIKLASVPQNGPSQTMSTSVTRTHNALPTLAAVASPSGSLTPKTPAAGSSNTQVKFVTASLPQNPNITLQASLPQQVFVSQRFPVNQSVATVLPPGCIVPTAQTSVRPAVLPTSQTSIRPAVLPINQALSGALLPVNQPTILACPSQTLQPNIINLNQAVRPAVFPVNQSLSSDNPAANQPGVAQNTFLTAPIFRQLIPTGKQVNGIPTYTLAPISVTLPVAPCSVPAANPSKAPVQNSQPDKAIQVSPSLAIAPSPPVAQVTQTLQLKSSGLTTSPDAPGKETKLWKTCPVCSELFPSNVYEVHMQIAHVKGGNARTTDKSNSMEMKECVTIAAQASFLKVLKENCIRCISCRCLASEELLKHLLMHGMVCLYCKAVFHELRNFVYHMKIMHLGKKKVHPDFAKKGFEIPSDLNGSVLFPHFDFNLKVSKDELGDKDINLVVVTGTNSQTAAPIYIKIQNKNNDLGDQPTSKCSFCNCALSNTERYETHLKERHHIMPTVHTILKMPAFKCVHCCGVYTGSMTLSAVDVHLLRCRNAPKDSSSGMECNIEDNVGKMHDYAKSKPISFSTANQSLSQAEIKCTPQASSTDNVENEFSVPSKRRKVEVNMDPLEKPKELSLDILALVPNQSETSYDYKKDFLIKYFNTRPYPSKKEIELLSTLLDMWKSDVASYIGTRRYMCMKALKNHKQQVLLGFQMSHLKKVKHNLDLNEDY</sequence>
<evidence type="ECO:0000259" key="11">
    <source>
        <dbReference type="PROSITE" id="PS50157"/>
    </source>
</evidence>
<dbReference type="InterPro" id="IPR038861">
    <property type="entry name" value="ADNP/ADNP2"/>
</dbReference>
<evidence type="ECO:0000313" key="14">
    <source>
        <dbReference type="Proteomes" id="UP000008143"/>
    </source>
</evidence>
<evidence type="ECO:0000256" key="7">
    <source>
        <dbReference type="ARBA" id="ARBA00023155"/>
    </source>
</evidence>
<dbReference type="RefSeq" id="NP_001072478.1">
    <property type="nucleotide sequence ID" value="NM_001079010.1"/>
</dbReference>
<reference evidence="15" key="1">
    <citation type="journal article" date="2002" name="Dev. Dyn.">
        <title>Genetic and genomic tools for Xenopus research: The NIH Xenopus initiative.</title>
        <authorList>
            <person name="Klein S.L."/>
            <person name="Strausberg R.L."/>
            <person name="Wagner L."/>
            <person name="Pontius J."/>
            <person name="Clifton S.W."/>
            <person name="Richardson P."/>
        </authorList>
    </citation>
    <scope>NUCLEOTIDE SEQUENCE</scope>
</reference>
<dbReference type="InterPro" id="IPR013087">
    <property type="entry name" value="Znf_C2H2_type"/>
</dbReference>
<keyword evidence="7 12" id="KW-0371">Homeobox</keyword>
<feature type="domain" description="C2H2-type" evidence="11">
    <location>
        <begin position="659"/>
        <end position="687"/>
    </location>
</feature>
<dbReference type="Bgee" id="ENSXETG00000014810">
    <property type="expression patterns" value="Expressed in testis and 13 other cell types or tissues"/>
</dbReference>
<dbReference type="STRING" id="8364.ENSXETP00000047378"/>
<dbReference type="EMBL" id="BC121900">
    <property type="protein sequence ID" value="AAI21901.1"/>
    <property type="molecule type" value="mRNA"/>
</dbReference>
<dbReference type="GO" id="GO:0005634">
    <property type="term" value="C:nucleus"/>
    <property type="evidence" value="ECO:0000318"/>
    <property type="project" value="GO_Central"/>
</dbReference>
<keyword evidence="14" id="KW-1185">Reference proteome</keyword>
<evidence type="ECO:0000256" key="3">
    <source>
        <dbReference type="ARBA" id="ARBA00022771"/>
    </source>
</evidence>
<dbReference type="KEGG" id="xtr:779933"/>
<name>F7E4R0_XENTR</name>
<reference evidence="12" key="2">
    <citation type="submission" date="2006-08" db="EMBL/GenBank/DDBJ databases">
        <authorList>
            <consortium name="NIH - Xenopus Gene Collection (XGC) project"/>
        </authorList>
    </citation>
    <scope>NUCLEOTIDE SEQUENCE [LARGE SCALE MRNA]</scope>
    <source>
        <tissue evidence="12">Testes</tissue>
    </source>
</reference>
<dbReference type="Xenbase" id="XB-GENE-5841043">
    <property type="gene designation" value="adnp2"/>
</dbReference>
<reference evidence="15" key="5">
    <citation type="submission" date="2025-04" db="UniProtKB">
        <authorList>
            <consortium name="RefSeq"/>
        </authorList>
    </citation>
    <scope>IDENTIFICATION</scope>
</reference>
<dbReference type="GO" id="GO:0008270">
    <property type="term" value="F:zinc ion binding"/>
    <property type="evidence" value="ECO:0007669"/>
    <property type="project" value="UniProtKB-KW"/>
</dbReference>
<dbReference type="DNASU" id="779933"/>
<keyword evidence="3 10" id="KW-0863">Zinc-finger</keyword>
<dbReference type="InterPro" id="IPR045762">
    <property type="entry name" value="ADNP_Znf"/>
</dbReference>
<keyword evidence="1" id="KW-0479">Metal-binding</keyword>
<keyword evidence="2" id="KW-0677">Repeat</keyword>
<evidence type="ECO:0000256" key="10">
    <source>
        <dbReference type="PROSITE-ProRule" id="PRU00042"/>
    </source>
</evidence>
<dbReference type="Pfam" id="PF19627">
    <property type="entry name" value="ADNP_N"/>
    <property type="match status" value="1"/>
</dbReference>
<keyword evidence="9" id="KW-0539">Nucleus</keyword>
<organism evidence="13">
    <name type="scientific">Xenopus tropicalis</name>
    <name type="common">Western clawed frog</name>
    <name type="synonym">Silurana tropicalis</name>
    <dbReference type="NCBI Taxonomy" id="8364"/>
    <lineage>
        <taxon>Eukaryota</taxon>
        <taxon>Metazoa</taxon>
        <taxon>Chordata</taxon>
        <taxon>Craniata</taxon>
        <taxon>Vertebrata</taxon>
        <taxon>Euteleostomi</taxon>
        <taxon>Amphibia</taxon>
        <taxon>Batrachia</taxon>
        <taxon>Anura</taxon>
        <taxon>Pipoidea</taxon>
        <taxon>Pipidae</taxon>
        <taxon>Xenopodinae</taxon>
        <taxon>Xenopus</taxon>
        <taxon>Silurana</taxon>
    </lineage>
</organism>
<evidence type="ECO:0000313" key="12">
    <source>
        <dbReference type="EMBL" id="AAI21901.1"/>
    </source>
</evidence>
<dbReference type="Ensembl" id="ENSXETT00000032415">
    <property type="protein sequence ID" value="ENSXETP00000032415"/>
    <property type="gene ID" value="ENSXETG00000014810"/>
</dbReference>
<reference evidence="13" key="3">
    <citation type="journal article" date="2010" name="Science">
        <title>The genome of the Western clawed frog Xenopus tropicalis.</title>
        <authorList>
            <person name="Hellsten U."/>
            <person name="Harland R.M."/>
            <person name="Gilchrist M.J."/>
            <person name="Hendrix D."/>
            <person name="Jurka J."/>
            <person name="Kapitonov V."/>
            <person name="Ovcharenko I."/>
            <person name="Putnam N.H."/>
            <person name="Shu S."/>
            <person name="Taher L."/>
            <person name="Blitz I.L."/>
            <person name="Blumberg B."/>
            <person name="Dichmann D.S."/>
            <person name="Dubchak I."/>
            <person name="Amaya E."/>
            <person name="Detter J.C."/>
            <person name="Fletcher R."/>
            <person name="Gerhard D.S."/>
            <person name="Goodstein D."/>
            <person name="Graves T."/>
            <person name="Grigoriev I.V."/>
            <person name="Grimwood J."/>
            <person name="Kawashima T."/>
            <person name="Lindquist E."/>
            <person name="Lucas S.M."/>
            <person name="Mead P.E."/>
            <person name="Mitros T."/>
            <person name="Ogino H."/>
            <person name="Ohta Y."/>
            <person name="Poliakov A.V."/>
            <person name="Pollet N."/>
            <person name="Robert J."/>
            <person name="Salamov A."/>
            <person name="Sater A.K."/>
            <person name="Schmutz J."/>
            <person name="Terry A."/>
            <person name="Vize P.D."/>
            <person name="Warren W.C."/>
            <person name="Wells D."/>
            <person name="Wills A."/>
            <person name="Wilson R.K."/>
            <person name="Zimmerman L.B."/>
            <person name="Zorn A.M."/>
            <person name="Grainger R."/>
            <person name="Grammer T."/>
            <person name="Khokha M.K."/>
            <person name="Richardson P.M."/>
            <person name="Rokhsar D.S."/>
        </authorList>
    </citation>
    <scope>NUCLEOTIDE SEQUENCE [LARGE SCALE GENOMIC DNA]</scope>
    <source>
        <strain evidence="13">Nigerian</strain>
    </source>
</reference>
<evidence type="ECO:0000313" key="13">
    <source>
        <dbReference type="Ensembl" id="ENSXETP00000032415"/>
    </source>
</evidence>
<evidence type="ECO:0000256" key="1">
    <source>
        <dbReference type="ARBA" id="ARBA00022723"/>
    </source>
</evidence>
<dbReference type="InterPro" id="IPR001356">
    <property type="entry name" value="HD"/>
</dbReference>
<evidence type="ECO:0000256" key="8">
    <source>
        <dbReference type="ARBA" id="ARBA00023163"/>
    </source>
</evidence>
<protein>
    <submittedName>
        <fullName evidence="12 13">ADNP homeobox 2</fullName>
    </submittedName>
    <submittedName>
        <fullName evidence="15">ADNP homeobox protein 2</fullName>
    </submittedName>
</protein>
<evidence type="ECO:0000313" key="15">
    <source>
        <dbReference type="RefSeq" id="NP_001072478.1"/>
    </source>
</evidence>